<protein>
    <submittedName>
        <fullName evidence="2">Uncharacterized protein</fullName>
    </submittedName>
</protein>
<evidence type="ECO:0000313" key="3">
    <source>
        <dbReference type="Proteomes" id="UP000012062"/>
    </source>
</evidence>
<reference evidence="2 3" key="1">
    <citation type="submission" date="2013-02" db="EMBL/GenBank/DDBJ databases">
        <authorList>
            <person name="Genoscope - CEA"/>
        </authorList>
    </citation>
    <scope>NUCLEOTIDE SEQUENCE [LARGE SCALE GENOMIC DNA]</scope>
    <source>
        <strain evidence="2 3">STM 2683</strain>
    </source>
</reference>
<keyword evidence="3" id="KW-1185">Reference proteome</keyword>
<name>M5ETT4_9HYPH</name>
<keyword evidence="1" id="KW-1133">Transmembrane helix</keyword>
<keyword evidence="1" id="KW-0812">Transmembrane</keyword>
<dbReference type="EMBL" id="CAUM01000143">
    <property type="protein sequence ID" value="CCV08374.1"/>
    <property type="molecule type" value="Genomic_DNA"/>
</dbReference>
<sequence length="116" mass="12082">MKLFSWTIAIAGLAVWSLIAWIGYVLVDPVLGWVAANAGLLVDSGKGLATATGVGKEASSIVDGLDVSGFMGQAIALLRAILKPAIVVLWAIGALALLAAPMLLPRIGRLLARRRH</sequence>
<evidence type="ECO:0000256" key="1">
    <source>
        <dbReference type="SAM" id="Phobius"/>
    </source>
</evidence>
<dbReference type="Proteomes" id="UP000012062">
    <property type="component" value="Unassembled WGS sequence"/>
</dbReference>
<accession>M5ETT4</accession>
<feature type="transmembrane region" description="Helical" evidence="1">
    <location>
        <begin position="81"/>
        <end position="104"/>
    </location>
</feature>
<keyword evidence="1" id="KW-0472">Membrane</keyword>
<comment type="caution">
    <text evidence="2">The sequence shown here is derived from an EMBL/GenBank/DDBJ whole genome shotgun (WGS) entry which is preliminary data.</text>
</comment>
<organism evidence="2 3">
    <name type="scientific">Mesorhizobium metallidurans STM 2683</name>
    <dbReference type="NCBI Taxonomy" id="1297569"/>
    <lineage>
        <taxon>Bacteria</taxon>
        <taxon>Pseudomonadati</taxon>
        <taxon>Pseudomonadota</taxon>
        <taxon>Alphaproteobacteria</taxon>
        <taxon>Hyphomicrobiales</taxon>
        <taxon>Phyllobacteriaceae</taxon>
        <taxon>Mesorhizobium</taxon>
    </lineage>
</organism>
<dbReference type="eggNOG" id="ENOG5034CHP">
    <property type="taxonomic scope" value="Bacteria"/>
</dbReference>
<feature type="transmembrane region" description="Helical" evidence="1">
    <location>
        <begin position="7"/>
        <end position="27"/>
    </location>
</feature>
<gene>
    <name evidence="2" type="ORF">MESS2_730270</name>
</gene>
<dbReference type="AlphaFoldDB" id="M5ETT4"/>
<evidence type="ECO:0000313" key="2">
    <source>
        <dbReference type="EMBL" id="CCV08374.1"/>
    </source>
</evidence>
<proteinExistence type="predicted"/>